<dbReference type="SMART" id="SM00387">
    <property type="entry name" value="HATPase_c"/>
    <property type="match status" value="1"/>
</dbReference>
<keyword evidence="14" id="KW-1185">Reference proteome</keyword>
<dbReference type="SUPFAM" id="SSF55874">
    <property type="entry name" value="ATPase domain of HSP90 chaperone/DNA topoisomerase II/histidine kinase"/>
    <property type="match status" value="1"/>
</dbReference>
<evidence type="ECO:0000256" key="10">
    <source>
        <dbReference type="ARBA" id="ARBA00023136"/>
    </source>
</evidence>
<comment type="catalytic activity">
    <reaction evidence="1">
        <text>ATP + protein L-histidine = ADP + protein N-phospho-L-histidine.</text>
        <dbReference type="EC" id="2.7.13.3"/>
    </reaction>
</comment>
<sequence length="459" mass="48779">MTPRPTRPGLRSSVTAAFAVGAMLLSVALSLGTYLSARHVLVEQRERTALRQAFADAALVRDSLRTPGTGVSEALNSVAPPAGASMYVRRDGEWYSSSLDQSGEELAAEVRPIVGSGSVGVAWTALTEPNALVVGIPLPAVDAEYYEVAVADELDATLRTLSIALMVGAALTTLAGAGLGRAASARVLAPLGDVASAALSVSEGNLRTRLRDTRDPDLSVLVGAFNHMVDALHDRIERDARFAADVSHELRTPVTTLRTSLTLLQRADGLSAQARHAVQLMSEELARFHRALEDLLALGRLDAGINEAELRPTGARELARQALVTSGRPRTLLQAQDSTPDPAVLVDRPQMVRALINVYDNADLHGRGFARVVVSEHPQHVEVHVRDRGPGVPPGDRQRIFERFARAGGAKAGTGSGLGLSIVAQTVNQHGGTVWCTHAEDGASEFVIRLPRHAAREEA</sequence>
<dbReference type="SUPFAM" id="SSF158472">
    <property type="entry name" value="HAMP domain-like"/>
    <property type="match status" value="1"/>
</dbReference>
<dbReference type="InterPro" id="IPR036097">
    <property type="entry name" value="HisK_dim/P_sf"/>
</dbReference>
<dbReference type="SMART" id="SM00304">
    <property type="entry name" value="HAMP"/>
    <property type="match status" value="1"/>
</dbReference>
<comment type="caution">
    <text evidence="13">The sequence shown here is derived from an EMBL/GenBank/DDBJ whole genome shotgun (WGS) entry which is preliminary data.</text>
</comment>
<dbReference type="PANTHER" id="PTHR45436:SF5">
    <property type="entry name" value="SENSOR HISTIDINE KINASE TRCS"/>
    <property type="match status" value="1"/>
</dbReference>
<name>A0ABW2N191_9ACTN</name>
<dbReference type="CDD" id="cd00082">
    <property type="entry name" value="HisKA"/>
    <property type="match status" value="1"/>
</dbReference>
<dbReference type="InterPro" id="IPR003660">
    <property type="entry name" value="HAMP_dom"/>
</dbReference>
<dbReference type="GO" id="GO:0016301">
    <property type="term" value="F:kinase activity"/>
    <property type="evidence" value="ECO:0007669"/>
    <property type="project" value="UniProtKB-KW"/>
</dbReference>
<dbReference type="PANTHER" id="PTHR45436">
    <property type="entry name" value="SENSOR HISTIDINE KINASE YKOH"/>
    <property type="match status" value="1"/>
</dbReference>
<dbReference type="InterPro" id="IPR005467">
    <property type="entry name" value="His_kinase_dom"/>
</dbReference>
<keyword evidence="8" id="KW-1133">Transmembrane helix</keyword>
<dbReference type="EC" id="2.7.13.3" evidence="3"/>
<keyword evidence="4" id="KW-0597">Phosphoprotein</keyword>
<evidence type="ECO:0000313" key="13">
    <source>
        <dbReference type="EMBL" id="MFC7359815.1"/>
    </source>
</evidence>
<dbReference type="InterPro" id="IPR003661">
    <property type="entry name" value="HisK_dim/P_dom"/>
</dbReference>
<dbReference type="Gene3D" id="3.30.565.10">
    <property type="entry name" value="Histidine kinase-like ATPase, C-terminal domain"/>
    <property type="match status" value="1"/>
</dbReference>
<keyword evidence="10" id="KW-0472">Membrane</keyword>
<evidence type="ECO:0000256" key="2">
    <source>
        <dbReference type="ARBA" id="ARBA00004236"/>
    </source>
</evidence>
<comment type="subcellular location">
    <subcellularLocation>
        <location evidence="2">Cell membrane</location>
    </subcellularLocation>
</comment>
<dbReference type="InterPro" id="IPR036890">
    <property type="entry name" value="HATPase_C_sf"/>
</dbReference>
<dbReference type="PROSITE" id="PS50885">
    <property type="entry name" value="HAMP"/>
    <property type="match status" value="1"/>
</dbReference>
<dbReference type="PRINTS" id="PR00344">
    <property type="entry name" value="BCTRLSENSOR"/>
</dbReference>
<evidence type="ECO:0000256" key="8">
    <source>
        <dbReference type="ARBA" id="ARBA00022989"/>
    </source>
</evidence>
<dbReference type="Gene3D" id="6.10.340.10">
    <property type="match status" value="1"/>
</dbReference>
<dbReference type="CDD" id="cd00075">
    <property type="entry name" value="HATPase"/>
    <property type="match status" value="1"/>
</dbReference>
<protein>
    <recommendedName>
        <fullName evidence="3">histidine kinase</fullName>
        <ecNumber evidence="3">2.7.13.3</ecNumber>
    </recommendedName>
</protein>
<evidence type="ECO:0000256" key="5">
    <source>
        <dbReference type="ARBA" id="ARBA00022679"/>
    </source>
</evidence>
<feature type="domain" description="HAMP" evidence="12">
    <location>
        <begin position="185"/>
        <end position="237"/>
    </location>
</feature>
<keyword evidence="6" id="KW-0812">Transmembrane</keyword>
<dbReference type="Pfam" id="PF00672">
    <property type="entry name" value="HAMP"/>
    <property type="match status" value="1"/>
</dbReference>
<accession>A0ABW2N191</accession>
<evidence type="ECO:0000259" key="11">
    <source>
        <dbReference type="PROSITE" id="PS50109"/>
    </source>
</evidence>
<keyword evidence="9" id="KW-0902">Two-component regulatory system</keyword>
<evidence type="ECO:0000256" key="4">
    <source>
        <dbReference type="ARBA" id="ARBA00022553"/>
    </source>
</evidence>
<evidence type="ECO:0000256" key="6">
    <source>
        <dbReference type="ARBA" id="ARBA00022692"/>
    </source>
</evidence>
<dbReference type="SMART" id="SM00388">
    <property type="entry name" value="HisKA"/>
    <property type="match status" value="1"/>
</dbReference>
<keyword evidence="7 13" id="KW-0418">Kinase</keyword>
<evidence type="ECO:0000256" key="3">
    <source>
        <dbReference type="ARBA" id="ARBA00012438"/>
    </source>
</evidence>
<evidence type="ECO:0000256" key="9">
    <source>
        <dbReference type="ARBA" id="ARBA00023012"/>
    </source>
</evidence>
<dbReference type="Proteomes" id="UP001596524">
    <property type="component" value="Unassembled WGS sequence"/>
</dbReference>
<organism evidence="13 14">
    <name type="scientific">Nocardioides astragali</name>
    <dbReference type="NCBI Taxonomy" id="1776736"/>
    <lineage>
        <taxon>Bacteria</taxon>
        <taxon>Bacillati</taxon>
        <taxon>Actinomycetota</taxon>
        <taxon>Actinomycetes</taxon>
        <taxon>Propionibacteriales</taxon>
        <taxon>Nocardioidaceae</taxon>
        <taxon>Nocardioides</taxon>
    </lineage>
</organism>
<proteinExistence type="predicted"/>
<evidence type="ECO:0000256" key="7">
    <source>
        <dbReference type="ARBA" id="ARBA00022777"/>
    </source>
</evidence>
<dbReference type="InterPro" id="IPR050428">
    <property type="entry name" value="TCS_sensor_his_kinase"/>
</dbReference>
<reference evidence="14" key="1">
    <citation type="journal article" date="2019" name="Int. J. Syst. Evol. Microbiol.">
        <title>The Global Catalogue of Microorganisms (GCM) 10K type strain sequencing project: providing services to taxonomists for standard genome sequencing and annotation.</title>
        <authorList>
            <consortium name="The Broad Institute Genomics Platform"/>
            <consortium name="The Broad Institute Genome Sequencing Center for Infectious Disease"/>
            <person name="Wu L."/>
            <person name="Ma J."/>
        </authorList>
    </citation>
    <scope>NUCLEOTIDE SEQUENCE [LARGE SCALE GENOMIC DNA]</scope>
    <source>
        <strain evidence="14">FCH27</strain>
    </source>
</reference>
<dbReference type="Pfam" id="PF00512">
    <property type="entry name" value="HisKA"/>
    <property type="match status" value="1"/>
</dbReference>
<dbReference type="PROSITE" id="PS50109">
    <property type="entry name" value="HIS_KIN"/>
    <property type="match status" value="1"/>
</dbReference>
<dbReference type="Pfam" id="PF02518">
    <property type="entry name" value="HATPase_c"/>
    <property type="match status" value="1"/>
</dbReference>
<evidence type="ECO:0000313" key="14">
    <source>
        <dbReference type="Proteomes" id="UP001596524"/>
    </source>
</evidence>
<keyword evidence="5" id="KW-0808">Transferase</keyword>
<dbReference type="InterPro" id="IPR004358">
    <property type="entry name" value="Sig_transdc_His_kin-like_C"/>
</dbReference>
<dbReference type="Gene3D" id="1.10.287.130">
    <property type="match status" value="1"/>
</dbReference>
<evidence type="ECO:0000256" key="1">
    <source>
        <dbReference type="ARBA" id="ARBA00000085"/>
    </source>
</evidence>
<dbReference type="CDD" id="cd06225">
    <property type="entry name" value="HAMP"/>
    <property type="match status" value="1"/>
</dbReference>
<feature type="domain" description="Histidine kinase" evidence="11">
    <location>
        <begin position="245"/>
        <end position="454"/>
    </location>
</feature>
<dbReference type="RefSeq" id="WP_255889930.1">
    <property type="nucleotide sequence ID" value="NZ_JAFMZM010000002.1"/>
</dbReference>
<evidence type="ECO:0000259" key="12">
    <source>
        <dbReference type="PROSITE" id="PS50885"/>
    </source>
</evidence>
<dbReference type="EMBL" id="JBHTCH010000004">
    <property type="protein sequence ID" value="MFC7359815.1"/>
    <property type="molecule type" value="Genomic_DNA"/>
</dbReference>
<dbReference type="SUPFAM" id="SSF47384">
    <property type="entry name" value="Homodimeric domain of signal transducing histidine kinase"/>
    <property type="match status" value="1"/>
</dbReference>
<dbReference type="InterPro" id="IPR003594">
    <property type="entry name" value="HATPase_dom"/>
</dbReference>
<gene>
    <name evidence="13" type="ORF">ACFQO6_05995</name>
</gene>